<dbReference type="InterPro" id="IPR050692">
    <property type="entry name" value="HTH_transcr_repressor_FabR"/>
</dbReference>
<dbReference type="InterPro" id="IPR001647">
    <property type="entry name" value="HTH_TetR"/>
</dbReference>
<evidence type="ECO:0000259" key="6">
    <source>
        <dbReference type="PROSITE" id="PS50977"/>
    </source>
</evidence>
<gene>
    <name evidence="7" type="ORF">ED208_07560</name>
</gene>
<organism evidence="7 8">
    <name type="scientific">Stagnimonas aquatica</name>
    <dbReference type="NCBI Taxonomy" id="2689987"/>
    <lineage>
        <taxon>Bacteria</taxon>
        <taxon>Pseudomonadati</taxon>
        <taxon>Pseudomonadota</taxon>
        <taxon>Gammaproteobacteria</taxon>
        <taxon>Nevskiales</taxon>
        <taxon>Nevskiaceae</taxon>
        <taxon>Stagnimonas</taxon>
    </lineage>
</organism>
<feature type="region of interest" description="Disordered" evidence="5">
    <location>
        <begin position="1"/>
        <end position="20"/>
    </location>
</feature>
<dbReference type="SUPFAM" id="SSF46689">
    <property type="entry name" value="Homeodomain-like"/>
    <property type="match status" value="1"/>
</dbReference>
<comment type="caution">
    <text evidence="7">The sequence shown here is derived from an EMBL/GenBank/DDBJ whole genome shotgun (WGS) entry which is preliminary data.</text>
</comment>
<evidence type="ECO:0000256" key="2">
    <source>
        <dbReference type="ARBA" id="ARBA00023125"/>
    </source>
</evidence>
<evidence type="ECO:0000313" key="8">
    <source>
        <dbReference type="Proteomes" id="UP000282106"/>
    </source>
</evidence>
<dbReference type="Gene3D" id="1.10.357.10">
    <property type="entry name" value="Tetracycline Repressor, domain 2"/>
    <property type="match status" value="1"/>
</dbReference>
<dbReference type="InterPro" id="IPR054129">
    <property type="entry name" value="DesT_TetR_C"/>
</dbReference>
<evidence type="ECO:0000313" key="7">
    <source>
        <dbReference type="EMBL" id="ROH90834.1"/>
    </source>
</evidence>
<dbReference type="InterPro" id="IPR009057">
    <property type="entry name" value="Homeodomain-like_sf"/>
</dbReference>
<keyword evidence="8" id="KW-1185">Reference proteome</keyword>
<accession>A0A3N0VDV6</accession>
<keyword evidence="2 4" id="KW-0238">DNA-binding</keyword>
<dbReference type="Pfam" id="PF21943">
    <property type="entry name" value="TetR_C_46"/>
    <property type="match status" value="1"/>
</dbReference>
<dbReference type="PROSITE" id="PS50977">
    <property type="entry name" value="HTH_TETR_2"/>
    <property type="match status" value="1"/>
</dbReference>
<feature type="domain" description="HTH tetR-type" evidence="6">
    <location>
        <begin position="25"/>
        <end position="86"/>
    </location>
</feature>
<dbReference type="Proteomes" id="UP000282106">
    <property type="component" value="Unassembled WGS sequence"/>
</dbReference>
<evidence type="ECO:0000256" key="3">
    <source>
        <dbReference type="ARBA" id="ARBA00023163"/>
    </source>
</evidence>
<protein>
    <submittedName>
        <fullName evidence="7">TetR family transcriptional regulator</fullName>
    </submittedName>
</protein>
<dbReference type="PANTHER" id="PTHR47752">
    <property type="entry name" value="HTH-TYPE TRANSCRIPTIONAL REPRESSOR FABR"/>
    <property type="match status" value="1"/>
</dbReference>
<proteinExistence type="predicted"/>
<keyword evidence="3" id="KW-0804">Transcription</keyword>
<dbReference type="Pfam" id="PF00440">
    <property type="entry name" value="TetR_N"/>
    <property type="match status" value="1"/>
</dbReference>
<dbReference type="AlphaFoldDB" id="A0A3N0VDV6"/>
<dbReference type="RefSeq" id="WP_123211289.1">
    <property type="nucleotide sequence ID" value="NZ_RJVO01000003.1"/>
</dbReference>
<dbReference type="InParanoid" id="A0A3N0VDV6"/>
<evidence type="ECO:0000256" key="1">
    <source>
        <dbReference type="ARBA" id="ARBA00023015"/>
    </source>
</evidence>
<evidence type="ECO:0000256" key="4">
    <source>
        <dbReference type="PROSITE-ProRule" id="PRU00335"/>
    </source>
</evidence>
<evidence type="ECO:0000256" key="5">
    <source>
        <dbReference type="SAM" id="MobiDB-lite"/>
    </source>
</evidence>
<dbReference type="PANTHER" id="PTHR47752:SF1">
    <property type="entry name" value="HTH-TYPE TRANSCRIPTIONAL REPRESSOR FABR"/>
    <property type="match status" value="1"/>
</dbReference>
<dbReference type="Gene3D" id="1.10.10.60">
    <property type="entry name" value="Homeodomain-like"/>
    <property type="match status" value="1"/>
</dbReference>
<keyword evidence="1" id="KW-0805">Transcription regulation</keyword>
<dbReference type="FunCoup" id="A0A3N0VDV6">
    <property type="interactions" value="1"/>
</dbReference>
<dbReference type="EMBL" id="RJVO01000003">
    <property type="protein sequence ID" value="ROH90834.1"/>
    <property type="molecule type" value="Genomic_DNA"/>
</dbReference>
<name>A0A3N0VDV6_9GAMM</name>
<sequence>MRLRKKTEESGADATGGGLRDERKLRTRRALMDAALELIQGERSFSSISLREVAKVAGVVPAAFYRHFSGMEDLGLALVDDSFRTLHTMMREARSAPLPPSNLIANSVATFLKYSQDHRPHFEFIAKERYSGSSAVRLAIRREIRLWTSELAADLAPFPKLKSFNGDDLRMMAGLVVNTVIAATELILDVDTKDTAEVARIHRNAEKQIMLIFLGAAAWKSQA</sequence>
<feature type="DNA-binding region" description="H-T-H motif" evidence="4">
    <location>
        <begin position="49"/>
        <end position="68"/>
    </location>
</feature>
<reference evidence="7 8" key="1">
    <citation type="submission" date="2018-10" db="EMBL/GenBank/DDBJ databases">
        <authorList>
            <person name="Chen W.-M."/>
        </authorList>
    </citation>
    <scope>NUCLEOTIDE SEQUENCE [LARGE SCALE GENOMIC DNA]</scope>
    <source>
        <strain evidence="7 8">THS-13</strain>
    </source>
</reference>
<dbReference type="GO" id="GO:0003677">
    <property type="term" value="F:DNA binding"/>
    <property type="evidence" value="ECO:0007669"/>
    <property type="project" value="UniProtKB-UniRule"/>
</dbReference>